<organism evidence="2 3">
    <name type="scientific">Pontibacter silvestris</name>
    <dbReference type="NCBI Taxonomy" id="2305183"/>
    <lineage>
        <taxon>Bacteria</taxon>
        <taxon>Pseudomonadati</taxon>
        <taxon>Bacteroidota</taxon>
        <taxon>Cytophagia</taxon>
        <taxon>Cytophagales</taxon>
        <taxon>Hymenobacteraceae</taxon>
        <taxon>Pontibacter</taxon>
    </lineage>
</organism>
<evidence type="ECO:0000259" key="1">
    <source>
        <dbReference type="Pfam" id="PF05598"/>
    </source>
</evidence>
<dbReference type="PANTHER" id="PTHR33408">
    <property type="entry name" value="TRANSPOSASE"/>
    <property type="match status" value="1"/>
</dbReference>
<reference evidence="3" key="1">
    <citation type="journal article" date="2019" name="Int. J. Syst. Evol. Microbiol.">
        <title>The Global Catalogue of Microorganisms (GCM) 10K type strain sequencing project: providing services to taxonomists for standard genome sequencing and annotation.</title>
        <authorList>
            <consortium name="The Broad Institute Genomics Platform"/>
            <consortium name="The Broad Institute Genome Sequencing Center for Infectious Disease"/>
            <person name="Wu L."/>
            <person name="Ma J."/>
        </authorList>
    </citation>
    <scope>NUCLEOTIDE SEQUENCE [LARGE SCALE GENOMIC DNA]</scope>
    <source>
        <strain evidence="3">JCM 16545</strain>
    </source>
</reference>
<dbReference type="RefSeq" id="WP_377470263.1">
    <property type="nucleotide sequence ID" value="NZ_JAJJWI010000014.1"/>
</dbReference>
<feature type="domain" description="Transposase InsH N-terminal" evidence="1">
    <location>
        <begin position="20"/>
        <end position="89"/>
    </location>
</feature>
<dbReference type="PANTHER" id="PTHR33408:SF2">
    <property type="entry name" value="TRANSPOSASE DDE DOMAIN-CONTAINING PROTEIN"/>
    <property type="match status" value="1"/>
</dbReference>
<comment type="caution">
    <text evidence="2">The sequence shown here is derived from an EMBL/GenBank/DDBJ whole genome shotgun (WGS) entry which is preliminary data.</text>
</comment>
<sequence length="127" mass="14274">MGGVNVLLPGISDKQGSGASLQELISPDNEVRFIDAFIDSLPLEKLGFRTDFPENGRPAYHPTILLKLLVYGYLNRICSSRCLERECHITIANFRKNNSRAITRLFRATVKMAGHFELIGGEWSCYL</sequence>
<dbReference type="EMBL" id="JBHUHV010000052">
    <property type="protein sequence ID" value="MFD2068336.1"/>
    <property type="molecule type" value="Genomic_DNA"/>
</dbReference>
<dbReference type="Proteomes" id="UP001597369">
    <property type="component" value="Unassembled WGS sequence"/>
</dbReference>
<protein>
    <submittedName>
        <fullName evidence="2">Transposase</fullName>
    </submittedName>
</protein>
<proteinExistence type="predicted"/>
<name>A0ABW4X138_9BACT</name>
<keyword evidence="3" id="KW-1185">Reference proteome</keyword>
<dbReference type="InterPro" id="IPR008490">
    <property type="entry name" value="Transposase_InsH_N"/>
</dbReference>
<dbReference type="Pfam" id="PF05598">
    <property type="entry name" value="DUF772"/>
    <property type="match status" value="1"/>
</dbReference>
<accession>A0ABW4X138</accession>
<gene>
    <name evidence="2" type="ORF">ACFSKU_15715</name>
</gene>
<evidence type="ECO:0000313" key="3">
    <source>
        <dbReference type="Proteomes" id="UP001597369"/>
    </source>
</evidence>
<evidence type="ECO:0000313" key="2">
    <source>
        <dbReference type="EMBL" id="MFD2068336.1"/>
    </source>
</evidence>